<accession>A0A7T8BDL7</accession>
<dbReference type="EMBL" id="CP067089">
    <property type="protein sequence ID" value="QQO11373.1"/>
    <property type="molecule type" value="Genomic_DNA"/>
</dbReference>
<dbReference type="InterPro" id="IPR025857">
    <property type="entry name" value="MacB_PCD"/>
</dbReference>
<feature type="transmembrane region" description="Helical" evidence="7">
    <location>
        <begin position="325"/>
        <end position="353"/>
    </location>
</feature>
<evidence type="ECO:0000256" key="6">
    <source>
        <dbReference type="ARBA" id="ARBA00023136"/>
    </source>
</evidence>
<dbReference type="PANTHER" id="PTHR30489:SF0">
    <property type="entry name" value="LIPOPROTEIN-RELEASING SYSTEM TRANSMEMBRANE PROTEIN LOLE"/>
    <property type="match status" value="1"/>
</dbReference>
<evidence type="ECO:0000259" key="9">
    <source>
        <dbReference type="Pfam" id="PF12704"/>
    </source>
</evidence>
<comment type="subcellular location">
    <subcellularLocation>
        <location evidence="1">Cell membrane</location>
        <topology evidence="1">Multi-pass membrane protein</topology>
    </subcellularLocation>
</comment>
<dbReference type="KEGG" id="bhc:JFL75_10810"/>
<feature type="domain" description="MacB-like periplasmic core" evidence="9">
    <location>
        <begin position="25"/>
        <end position="254"/>
    </location>
</feature>
<reference evidence="10" key="1">
    <citation type="submission" date="2021-01" db="EMBL/GenBank/DDBJ databases">
        <title>Description of Breznakiella homolactica.</title>
        <authorList>
            <person name="Song Y."/>
            <person name="Brune A."/>
        </authorList>
    </citation>
    <scope>NUCLEOTIDE SEQUENCE</scope>
    <source>
        <strain evidence="10">RmG30</strain>
    </source>
</reference>
<feature type="transmembrane region" description="Helical" evidence="7">
    <location>
        <begin position="26"/>
        <end position="46"/>
    </location>
</feature>
<organism evidence="10 11">
    <name type="scientific">Breznakiella homolactica</name>
    <dbReference type="NCBI Taxonomy" id="2798577"/>
    <lineage>
        <taxon>Bacteria</taxon>
        <taxon>Pseudomonadati</taxon>
        <taxon>Spirochaetota</taxon>
        <taxon>Spirochaetia</taxon>
        <taxon>Spirochaetales</taxon>
        <taxon>Breznakiellaceae</taxon>
        <taxon>Breznakiella</taxon>
    </lineage>
</organism>
<evidence type="ECO:0000259" key="8">
    <source>
        <dbReference type="Pfam" id="PF02687"/>
    </source>
</evidence>
<evidence type="ECO:0000256" key="1">
    <source>
        <dbReference type="ARBA" id="ARBA00004651"/>
    </source>
</evidence>
<dbReference type="GO" id="GO:0098797">
    <property type="term" value="C:plasma membrane protein complex"/>
    <property type="evidence" value="ECO:0007669"/>
    <property type="project" value="TreeGrafter"/>
</dbReference>
<evidence type="ECO:0000313" key="10">
    <source>
        <dbReference type="EMBL" id="QQO11373.1"/>
    </source>
</evidence>
<keyword evidence="5 7" id="KW-1133">Transmembrane helix</keyword>
<keyword evidence="4 7" id="KW-0812">Transmembrane</keyword>
<protein>
    <submittedName>
        <fullName evidence="10">ABC transporter permease</fullName>
    </submittedName>
</protein>
<evidence type="ECO:0000256" key="3">
    <source>
        <dbReference type="ARBA" id="ARBA00022475"/>
    </source>
</evidence>
<gene>
    <name evidence="10" type="ORF">JFL75_10810</name>
</gene>
<feature type="transmembrane region" description="Helical" evidence="7">
    <location>
        <begin position="382"/>
        <end position="404"/>
    </location>
</feature>
<comment type="similarity">
    <text evidence="2">Belongs to the ABC-4 integral membrane protein family. LolC/E subfamily.</text>
</comment>
<keyword evidence="11" id="KW-1185">Reference proteome</keyword>
<sequence>MKKQGGFFTLVTIAYRNIWRNMRRTILCIVAVAIAVFFNIYMQSWILGMSDNIEDVVRVFDTGHVNVVSAAFEDEREYYPVQYPAAEGWNLEDLISTIEAMPGVSAVLPRITAYATLSDSVVKHALLWGLDIGREMALNDFNLSERSDGLIEGRYPQAGSNECAIGTYMAKKAGLRIGDRIPLKVVSAQFSDKYWSPVITGIFEFEYRKYDEEAILVSFDRLQRLLVLNDQAQQLFIYADSEKETRAVADDVRSLLGDGNIVREWEDNYWVVMMRQSMVIFSVIYLVFQIVASFLIVNTVVMIIHERIKEIGMMGSLGMVRREIVMVFFFEAVFLSVIGSLAGCVIGGAASWLGSLFPIDMNMFTGGGLKEFPMSGTLFLRFSPAVLLEGFIFGVVIASICTLLPSLKSAFIEPVEALRR</sequence>
<dbReference type="PANTHER" id="PTHR30489">
    <property type="entry name" value="LIPOPROTEIN-RELEASING SYSTEM TRANSMEMBRANE PROTEIN LOLE"/>
    <property type="match status" value="1"/>
</dbReference>
<dbReference type="Pfam" id="PF02687">
    <property type="entry name" value="FtsX"/>
    <property type="match status" value="1"/>
</dbReference>
<evidence type="ECO:0000256" key="5">
    <source>
        <dbReference type="ARBA" id="ARBA00022989"/>
    </source>
</evidence>
<proteinExistence type="inferred from homology"/>
<dbReference type="AlphaFoldDB" id="A0A7T8BDL7"/>
<dbReference type="Proteomes" id="UP000595917">
    <property type="component" value="Chromosome"/>
</dbReference>
<evidence type="ECO:0000256" key="4">
    <source>
        <dbReference type="ARBA" id="ARBA00022692"/>
    </source>
</evidence>
<dbReference type="InterPro" id="IPR051447">
    <property type="entry name" value="Lipoprotein-release_system"/>
</dbReference>
<keyword evidence="6 7" id="KW-0472">Membrane</keyword>
<evidence type="ECO:0000313" key="11">
    <source>
        <dbReference type="Proteomes" id="UP000595917"/>
    </source>
</evidence>
<name>A0A7T8BDL7_9SPIR</name>
<keyword evidence="3" id="KW-1003">Cell membrane</keyword>
<dbReference type="GO" id="GO:0044874">
    <property type="term" value="P:lipoprotein localization to outer membrane"/>
    <property type="evidence" value="ECO:0007669"/>
    <property type="project" value="TreeGrafter"/>
</dbReference>
<evidence type="ECO:0000256" key="2">
    <source>
        <dbReference type="ARBA" id="ARBA00005236"/>
    </source>
</evidence>
<dbReference type="InterPro" id="IPR003838">
    <property type="entry name" value="ABC3_permease_C"/>
</dbReference>
<evidence type="ECO:0000256" key="7">
    <source>
        <dbReference type="SAM" id="Phobius"/>
    </source>
</evidence>
<dbReference type="Pfam" id="PF12704">
    <property type="entry name" value="MacB_PCD"/>
    <property type="match status" value="1"/>
</dbReference>
<feature type="transmembrane region" description="Helical" evidence="7">
    <location>
        <begin position="278"/>
        <end position="304"/>
    </location>
</feature>
<feature type="domain" description="ABC3 transporter permease C-terminal" evidence="8">
    <location>
        <begin position="283"/>
        <end position="414"/>
    </location>
</feature>